<feature type="compositionally biased region" description="Polar residues" evidence="1">
    <location>
        <begin position="51"/>
        <end position="60"/>
    </location>
</feature>
<reference evidence="2" key="1">
    <citation type="submission" date="2020-06" db="EMBL/GenBank/DDBJ databases">
        <authorList>
            <person name="Li T."/>
            <person name="Hu X."/>
            <person name="Zhang T."/>
            <person name="Song X."/>
            <person name="Zhang H."/>
            <person name="Dai N."/>
            <person name="Sheng W."/>
            <person name="Hou X."/>
            <person name="Wei L."/>
        </authorList>
    </citation>
    <scope>NUCLEOTIDE SEQUENCE</scope>
    <source>
        <strain evidence="2">3651</strain>
        <tissue evidence="2">Leaf</tissue>
    </source>
</reference>
<dbReference type="AlphaFoldDB" id="A0AAE2CK87"/>
<organism evidence="2 3">
    <name type="scientific">Sesamum alatum</name>
    <dbReference type="NCBI Taxonomy" id="300844"/>
    <lineage>
        <taxon>Eukaryota</taxon>
        <taxon>Viridiplantae</taxon>
        <taxon>Streptophyta</taxon>
        <taxon>Embryophyta</taxon>
        <taxon>Tracheophyta</taxon>
        <taxon>Spermatophyta</taxon>
        <taxon>Magnoliopsida</taxon>
        <taxon>eudicotyledons</taxon>
        <taxon>Gunneridae</taxon>
        <taxon>Pentapetalae</taxon>
        <taxon>asterids</taxon>
        <taxon>lamiids</taxon>
        <taxon>Lamiales</taxon>
        <taxon>Pedaliaceae</taxon>
        <taxon>Sesamum</taxon>
    </lineage>
</organism>
<feature type="compositionally biased region" description="Basic and acidic residues" evidence="1">
    <location>
        <begin position="61"/>
        <end position="72"/>
    </location>
</feature>
<proteinExistence type="predicted"/>
<keyword evidence="3" id="KW-1185">Reference proteome</keyword>
<dbReference type="EMBL" id="JACGWO010000006">
    <property type="protein sequence ID" value="KAK4425014.1"/>
    <property type="molecule type" value="Genomic_DNA"/>
</dbReference>
<sequence>MLENSKYIYVYDKEEDTIVIPEGSGSQIRREATHGHQAPSTTKVAKPTVSHPLTKSQSTPVHEEPQRWEREKRRQITGYLFIQQSIIPQHNYSEREGEVPPSENGGDGGGEETQRA</sequence>
<dbReference type="Proteomes" id="UP001293254">
    <property type="component" value="Unassembled WGS sequence"/>
</dbReference>
<name>A0AAE2CK87_9LAMI</name>
<comment type="caution">
    <text evidence="2">The sequence shown here is derived from an EMBL/GenBank/DDBJ whole genome shotgun (WGS) entry which is preliminary data.</text>
</comment>
<evidence type="ECO:0000313" key="3">
    <source>
        <dbReference type="Proteomes" id="UP001293254"/>
    </source>
</evidence>
<feature type="region of interest" description="Disordered" evidence="1">
    <location>
        <begin position="22"/>
        <end position="72"/>
    </location>
</feature>
<protein>
    <submittedName>
        <fullName evidence="2">Uncharacterized protein</fullName>
    </submittedName>
</protein>
<feature type="region of interest" description="Disordered" evidence="1">
    <location>
        <begin position="86"/>
        <end position="116"/>
    </location>
</feature>
<accession>A0AAE2CK87</accession>
<gene>
    <name evidence="2" type="ORF">Salat_1695000</name>
</gene>
<evidence type="ECO:0000313" key="2">
    <source>
        <dbReference type="EMBL" id="KAK4425014.1"/>
    </source>
</evidence>
<evidence type="ECO:0000256" key="1">
    <source>
        <dbReference type="SAM" id="MobiDB-lite"/>
    </source>
</evidence>
<reference evidence="2" key="2">
    <citation type="journal article" date="2024" name="Plant">
        <title>Genomic evolution and insights into agronomic trait innovations of Sesamum species.</title>
        <authorList>
            <person name="Miao H."/>
            <person name="Wang L."/>
            <person name="Qu L."/>
            <person name="Liu H."/>
            <person name="Sun Y."/>
            <person name="Le M."/>
            <person name="Wang Q."/>
            <person name="Wei S."/>
            <person name="Zheng Y."/>
            <person name="Lin W."/>
            <person name="Duan Y."/>
            <person name="Cao H."/>
            <person name="Xiong S."/>
            <person name="Wang X."/>
            <person name="Wei L."/>
            <person name="Li C."/>
            <person name="Ma Q."/>
            <person name="Ju M."/>
            <person name="Zhao R."/>
            <person name="Li G."/>
            <person name="Mu C."/>
            <person name="Tian Q."/>
            <person name="Mei H."/>
            <person name="Zhang T."/>
            <person name="Gao T."/>
            <person name="Zhang H."/>
        </authorList>
    </citation>
    <scope>NUCLEOTIDE SEQUENCE</scope>
    <source>
        <strain evidence="2">3651</strain>
    </source>
</reference>